<name>A0A4R8WVI7_9MICO</name>
<evidence type="ECO:0000256" key="1">
    <source>
        <dbReference type="SAM" id="Phobius"/>
    </source>
</evidence>
<dbReference type="NCBIfam" id="NF041390">
    <property type="entry name" value="TadE_Rv3655c"/>
    <property type="match status" value="1"/>
</dbReference>
<keyword evidence="3" id="KW-1185">Reference proteome</keyword>
<proteinExistence type="predicted"/>
<dbReference type="Proteomes" id="UP000298412">
    <property type="component" value="Unassembled WGS sequence"/>
</dbReference>
<keyword evidence="1" id="KW-1133">Transmembrane helix</keyword>
<gene>
    <name evidence="2" type="ORF">E3O19_05085</name>
</gene>
<dbReference type="InterPro" id="IPR049790">
    <property type="entry name" value="Rv3655c/TadE"/>
</dbReference>
<reference evidence="2 3" key="1">
    <citation type="submission" date="2019-03" db="EMBL/GenBank/DDBJ databases">
        <title>Genomics of glacier-inhabiting Cryobacterium strains.</title>
        <authorList>
            <person name="Liu Q."/>
            <person name="Xin Y.-H."/>
        </authorList>
    </citation>
    <scope>NUCLEOTIDE SEQUENCE [LARGE SCALE GENOMIC DNA]</scope>
    <source>
        <strain evidence="2 3">MDT1-3</strain>
    </source>
</reference>
<organism evidence="2 3">
    <name type="scientific">Cryobacterium algoritolerans</name>
    <dbReference type="NCBI Taxonomy" id="1259184"/>
    <lineage>
        <taxon>Bacteria</taxon>
        <taxon>Bacillati</taxon>
        <taxon>Actinomycetota</taxon>
        <taxon>Actinomycetes</taxon>
        <taxon>Micrococcales</taxon>
        <taxon>Microbacteriaceae</taxon>
        <taxon>Cryobacterium</taxon>
    </lineage>
</organism>
<evidence type="ECO:0000313" key="3">
    <source>
        <dbReference type="Proteomes" id="UP000298412"/>
    </source>
</evidence>
<dbReference type="OrthoDB" id="5125815at2"/>
<feature type="transmembrane region" description="Helical" evidence="1">
    <location>
        <begin position="15"/>
        <end position="33"/>
    </location>
</feature>
<keyword evidence="1" id="KW-0472">Membrane</keyword>
<dbReference type="RefSeq" id="WP_134565804.1">
    <property type="nucleotide sequence ID" value="NZ_SOFP01000023.1"/>
</dbReference>
<protein>
    <recommendedName>
        <fullName evidence="4">Pilus assembly protein</fullName>
    </recommendedName>
</protein>
<evidence type="ECO:0000313" key="2">
    <source>
        <dbReference type="EMBL" id="TFC18183.1"/>
    </source>
</evidence>
<comment type="caution">
    <text evidence="2">The sequence shown here is derived from an EMBL/GenBank/DDBJ whole genome shotgun (WGS) entry which is preliminary data.</text>
</comment>
<evidence type="ECO:0008006" key="4">
    <source>
        <dbReference type="Google" id="ProtNLM"/>
    </source>
</evidence>
<sequence length="115" mass="11269">MPSPSGDRGTVTAEFAAVVPAVLLVLALCLGAVQVSGQQMRLTAAAAAAARSLARGDGDESAAGLVRRLVGAASMSTERQGEFVCVRLRAPSAFGAFATFGVTVTAGSCALGGGG</sequence>
<accession>A0A4R8WVI7</accession>
<dbReference type="EMBL" id="SOFP01000023">
    <property type="protein sequence ID" value="TFC18183.1"/>
    <property type="molecule type" value="Genomic_DNA"/>
</dbReference>
<keyword evidence="1" id="KW-0812">Transmembrane</keyword>
<dbReference type="AlphaFoldDB" id="A0A4R8WVI7"/>